<evidence type="ECO:0000259" key="4">
    <source>
        <dbReference type="PROSITE" id="PS50240"/>
    </source>
</evidence>
<feature type="domain" description="Peptidase S1" evidence="4">
    <location>
        <begin position="82"/>
        <end position="230"/>
    </location>
</feature>
<dbReference type="FunFam" id="2.40.10.10:FF:000005">
    <property type="entry name" value="Serine protease 37"/>
    <property type="match status" value="1"/>
</dbReference>
<dbReference type="PROSITE" id="PS50240">
    <property type="entry name" value="TRYPSIN_DOM"/>
    <property type="match status" value="1"/>
</dbReference>
<keyword evidence="6" id="KW-1185">Reference proteome</keyword>
<dbReference type="Bgee" id="ENSECAG00000042681">
    <property type="expression patterns" value="Expressed in leukocyte and 3 other cell types or tissues"/>
</dbReference>
<dbReference type="PRINTS" id="PR00722">
    <property type="entry name" value="CHYMOTRYPSIN"/>
</dbReference>
<dbReference type="Gene3D" id="2.40.10.10">
    <property type="entry name" value="Trypsin-like serine proteases"/>
    <property type="match status" value="2"/>
</dbReference>
<dbReference type="Ensembl" id="ENSECAT00000070604.2">
    <property type="protein sequence ID" value="ENSECAP00000051538.2"/>
    <property type="gene ID" value="ENSECAG00000042681.2"/>
</dbReference>
<dbReference type="STRING" id="9796.ENSECAP00000051538"/>
<organism evidence="5 6">
    <name type="scientific">Equus caballus</name>
    <name type="common">Horse</name>
    <dbReference type="NCBI Taxonomy" id="9796"/>
    <lineage>
        <taxon>Eukaryota</taxon>
        <taxon>Metazoa</taxon>
        <taxon>Chordata</taxon>
        <taxon>Craniata</taxon>
        <taxon>Vertebrata</taxon>
        <taxon>Euteleostomi</taxon>
        <taxon>Mammalia</taxon>
        <taxon>Eutheria</taxon>
        <taxon>Laurasiatheria</taxon>
        <taxon>Perissodactyla</taxon>
        <taxon>Equidae</taxon>
        <taxon>Equus</taxon>
    </lineage>
</organism>
<reference evidence="5" key="2">
    <citation type="submission" date="2025-08" db="UniProtKB">
        <authorList>
            <consortium name="Ensembl"/>
        </authorList>
    </citation>
    <scope>IDENTIFICATION</scope>
    <source>
        <strain evidence="5">Thoroughbred</strain>
    </source>
</reference>
<dbReference type="SMART" id="SM00020">
    <property type="entry name" value="Tryp_SPc"/>
    <property type="match status" value="1"/>
</dbReference>
<dbReference type="PANTHER" id="PTHR24271:SF81">
    <property type="entry name" value="GRANZYME B"/>
    <property type="match status" value="1"/>
</dbReference>
<evidence type="ECO:0000256" key="3">
    <source>
        <dbReference type="ARBA" id="ARBA00023157"/>
    </source>
</evidence>
<dbReference type="PaxDb" id="9796-ENSECAP00000051538"/>
<reference evidence="5" key="3">
    <citation type="submission" date="2025-09" db="UniProtKB">
        <authorList>
            <consortium name="Ensembl"/>
        </authorList>
    </citation>
    <scope>IDENTIFICATION</scope>
    <source>
        <strain evidence="5">Thoroughbred</strain>
    </source>
</reference>
<evidence type="ECO:0000256" key="1">
    <source>
        <dbReference type="ARBA" id="ARBA00022729"/>
    </source>
</evidence>
<keyword evidence="3" id="KW-1015">Disulfide bond</keyword>
<dbReference type="PANTHER" id="PTHR24271">
    <property type="entry name" value="KALLIKREIN-RELATED"/>
    <property type="match status" value="1"/>
</dbReference>
<accession>A0A5F5PST0</accession>
<proteinExistence type="predicted"/>
<sequence>MGLGHQQVPIPFFPRTHRGKPEAQAWEVCEALSHTSAFPSGTVCLEGRNTSSSDLSRTSGKMQRLLLCLAFLLPLKAGTEDIIGGDEARPHSRPYMALLHFVEEENEGRCGGALVRKEFVLMAAHCRGSSIHMTLGAYNIREQERTQKVLPVTEAIHHPHYNPKNFANGIMLLKLKRKAKLTATVGPLSLPKGTAQVRPGQVCSLADWGAGLNGHFSKHSAGSDADRAEG</sequence>
<dbReference type="GO" id="GO:0006508">
    <property type="term" value="P:proteolysis"/>
    <property type="evidence" value="ECO:0007669"/>
    <property type="project" value="InterPro"/>
</dbReference>
<reference evidence="5" key="1">
    <citation type="journal article" date="2009" name="Science">
        <title>Genome sequence, comparative analysis, and population genetics of the domestic horse.</title>
        <authorList>
            <consortium name="Broad Institute Genome Sequencing Platform"/>
            <consortium name="Broad Institute Whole Genome Assembly Team"/>
            <person name="Wade C.M."/>
            <person name="Giulotto E."/>
            <person name="Sigurdsson S."/>
            <person name="Zoli M."/>
            <person name="Gnerre S."/>
            <person name="Imsland F."/>
            <person name="Lear T.L."/>
            <person name="Adelson D.L."/>
            <person name="Bailey E."/>
            <person name="Bellone R.R."/>
            <person name="Bloecker H."/>
            <person name="Distl O."/>
            <person name="Edgar R.C."/>
            <person name="Garber M."/>
            <person name="Leeb T."/>
            <person name="Mauceli E."/>
            <person name="MacLeod J.N."/>
            <person name="Penedo M.C.T."/>
            <person name="Raison J.M."/>
            <person name="Sharpe T."/>
            <person name="Vogel J."/>
            <person name="Andersson L."/>
            <person name="Antczak D.F."/>
            <person name="Biagi T."/>
            <person name="Binns M.M."/>
            <person name="Chowdhary B.P."/>
            <person name="Coleman S.J."/>
            <person name="Della Valle G."/>
            <person name="Fryc S."/>
            <person name="Guerin G."/>
            <person name="Hasegawa T."/>
            <person name="Hill E.W."/>
            <person name="Jurka J."/>
            <person name="Kiialainen A."/>
            <person name="Lindgren G."/>
            <person name="Liu J."/>
            <person name="Magnani E."/>
            <person name="Mickelson J.R."/>
            <person name="Murray J."/>
            <person name="Nergadze S.G."/>
            <person name="Onofrio R."/>
            <person name="Pedroni S."/>
            <person name="Piras M.F."/>
            <person name="Raudsepp T."/>
            <person name="Rocchi M."/>
            <person name="Roeed K.H."/>
            <person name="Ryder O.A."/>
            <person name="Searle S."/>
            <person name="Skow L."/>
            <person name="Swinburne J.E."/>
            <person name="Syvaenen A.C."/>
            <person name="Tozaki T."/>
            <person name="Valberg S.J."/>
            <person name="Vaudin M."/>
            <person name="White J.R."/>
            <person name="Zody M.C."/>
            <person name="Lander E.S."/>
            <person name="Lindblad-Toh K."/>
        </authorList>
    </citation>
    <scope>NUCLEOTIDE SEQUENCE [LARGE SCALE GENOMIC DNA]</scope>
    <source>
        <strain evidence="5">Thoroughbred</strain>
    </source>
</reference>
<dbReference type="InterPro" id="IPR043504">
    <property type="entry name" value="Peptidase_S1_PA_chymotrypsin"/>
</dbReference>
<protein>
    <recommendedName>
        <fullName evidence="4">Peptidase S1 domain-containing protein</fullName>
    </recommendedName>
</protein>
<keyword evidence="1" id="KW-0732">Signal</keyword>
<dbReference type="Pfam" id="PF00089">
    <property type="entry name" value="Trypsin"/>
    <property type="match status" value="1"/>
</dbReference>
<dbReference type="InterPro" id="IPR001254">
    <property type="entry name" value="Trypsin_dom"/>
</dbReference>
<name>A0A5F5PST0_HORSE</name>
<evidence type="ECO:0000313" key="6">
    <source>
        <dbReference type="Proteomes" id="UP000002281"/>
    </source>
</evidence>
<dbReference type="InParanoid" id="A0A5F5PST0"/>
<dbReference type="GO" id="GO:0004252">
    <property type="term" value="F:serine-type endopeptidase activity"/>
    <property type="evidence" value="ECO:0007669"/>
    <property type="project" value="InterPro"/>
</dbReference>
<dbReference type="SUPFAM" id="SSF50494">
    <property type="entry name" value="Trypsin-like serine proteases"/>
    <property type="match status" value="1"/>
</dbReference>
<dbReference type="AlphaFoldDB" id="A0A5F5PST0"/>
<dbReference type="Proteomes" id="UP000002281">
    <property type="component" value="Unplaced"/>
</dbReference>
<dbReference type="GeneTree" id="ENSGT01030000234551"/>
<evidence type="ECO:0000313" key="5">
    <source>
        <dbReference type="Ensembl" id="ENSECAP00000051538.2"/>
    </source>
</evidence>
<keyword evidence="2" id="KW-0865">Zymogen</keyword>
<evidence type="ECO:0000256" key="2">
    <source>
        <dbReference type="ARBA" id="ARBA00023145"/>
    </source>
</evidence>
<dbReference type="InterPro" id="IPR009003">
    <property type="entry name" value="Peptidase_S1_PA"/>
</dbReference>
<dbReference type="InterPro" id="IPR001314">
    <property type="entry name" value="Peptidase_S1A"/>
</dbReference>